<feature type="chain" id="PRO_5026145291" description="Attachment protein" evidence="3">
    <location>
        <begin position="22"/>
        <end position="441"/>
    </location>
</feature>
<feature type="compositionally biased region" description="Pro residues" evidence="1">
    <location>
        <begin position="117"/>
        <end position="127"/>
    </location>
</feature>
<feature type="signal peptide" evidence="3">
    <location>
        <begin position="1"/>
        <end position="21"/>
    </location>
</feature>
<dbReference type="AlphaFoldDB" id="A0A5Z4EMF4"/>
<evidence type="ECO:0000256" key="1">
    <source>
        <dbReference type="SAM" id="MobiDB-lite"/>
    </source>
</evidence>
<feature type="region of interest" description="Disordered" evidence="1">
    <location>
        <begin position="341"/>
        <end position="362"/>
    </location>
</feature>
<comment type="caution">
    <text evidence="4">The sequence shown here is derived from an EMBL/GenBank/DDBJ whole genome shotgun (WGS) entry which is preliminary data.</text>
</comment>
<dbReference type="Gene3D" id="2.30.27.10">
    <property type="entry name" value="Phage FD Coat Protein,Membrane penetration domain"/>
    <property type="match status" value="1"/>
</dbReference>
<evidence type="ECO:0000313" key="4">
    <source>
        <dbReference type="EMBL" id="ECR9158475.1"/>
    </source>
</evidence>
<keyword evidence="2" id="KW-0812">Transmembrane</keyword>
<feature type="compositionally biased region" description="Gly residues" evidence="1">
    <location>
        <begin position="100"/>
        <end position="109"/>
    </location>
</feature>
<organism evidence="4">
    <name type="scientific">Salmonella enterica</name>
    <name type="common">Salmonella choleraesuis</name>
    <dbReference type="NCBI Taxonomy" id="28901"/>
    <lineage>
        <taxon>Bacteria</taxon>
        <taxon>Pseudomonadati</taxon>
        <taxon>Pseudomonadota</taxon>
        <taxon>Gammaproteobacteria</taxon>
        <taxon>Enterobacterales</taxon>
        <taxon>Enterobacteriaceae</taxon>
        <taxon>Salmonella</taxon>
    </lineage>
</organism>
<feature type="transmembrane region" description="Helical" evidence="2">
    <location>
        <begin position="418"/>
        <end position="439"/>
    </location>
</feature>
<dbReference type="PROSITE" id="PS51257">
    <property type="entry name" value="PROKAR_LIPOPROTEIN"/>
    <property type="match status" value="1"/>
</dbReference>
<evidence type="ECO:0000256" key="3">
    <source>
        <dbReference type="SAM" id="SignalP"/>
    </source>
</evidence>
<gene>
    <name evidence="4" type="ORF">F2G11_19365</name>
</gene>
<keyword evidence="2" id="KW-1133">Transmembrane helix</keyword>
<name>A0A5Z4EMF4_SALER</name>
<protein>
    <recommendedName>
        <fullName evidence="5">Attachment protein</fullName>
    </recommendedName>
</protein>
<feature type="region of interest" description="Disordered" evidence="1">
    <location>
        <begin position="95"/>
        <end position="132"/>
    </location>
</feature>
<keyword evidence="2" id="KW-0472">Membrane</keyword>
<sequence>MGVYRWYLLFSLIVYSALSCASVPSASDKPTSLQCLARPELTSTTMTHSWQVGDSHYAYYQGCEYVDSTSTSSFICITIGVDGYYCNWKTTGNVEPSDGGDTGDTGGGSTEPSNPGVTPPVSPPVTPSNPDASAVRELYDQYNNCGTQLSSYPKPNFDDYDPSVDYNYNAQVRQCNSTLDRLTSLIKSNSINGATENNLDFITGDGSGNFYKCRPNPYSPQDWADQGKFYPGPVLGSQLAKYREREIGFNCHIVDGKNKCDWHLNFHYGTDDGKGTSVCNSVYTSSLNPGGSGGGSSPPSCPAGQFFDPRIKDCLDYSVFHCPDGQTPVFSGSDYPSCVADTGSSGGDTDSGDDSGPGLSTPSLDVPELTLAPLWNIWPSARDFKLTLPAAQCPVFNIEVFGTTHKIDTFCTLFTPDIIAIIRAICILTASIISFVIVLRS</sequence>
<keyword evidence="3" id="KW-0732">Signal</keyword>
<evidence type="ECO:0000256" key="2">
    <source>
        <dbReference type="SAM" id="Phobius"/>
    </source>
</evidence>
<reference evidence="4" key="1">
    <citation type="submission" date="2019-09" db="EMBL/GenBank/DDBJ databases">
        <authorList>
            <consortium name="PulseNet: The National Subtyping Network for Foodborne Disease Surveillance"/>
            <person name="Tarr C.L."/>
            <person name="Trees E."/>
            <person name="Katz L.S."/>
            <person name="Carleton-Romer H.A."/>
            <person name="Stroika S."/>
            <person name="Kucerova Z."/>
            <person name="Roache K.F."/>
            <person name="Sabol A.L."/>
            <person name="Besser J."/>
            <person name="Gerner-Smidt P."/>
        </authorList>
    </citation>
    <scope>NUCLEOTIDE SEQUENCE</scope>
    <source>
        <strain evidence="4">PNUSAS097476</strain>
    </source>
</reference>
<evidence type="ECO:0008006" key="5">
    <source>
        <dbReference type="Google" id="ProtNLM"/>
    </source>
</evidence>
<proteinExistence type="predicted"/>
<accession>A0A5Z4EMF4</accession>
<dbReference type="EMBL" id="AAKHUE010000011">
    <property type="protein sequence ID" value="ECR9158475.1"/>
    <property type="molecule type" value="Genomic_DNA"/>
</dbReference>